<dbReference type="PIRSF" id="PIRSF029218">
    <property type="entry name" value="ParE"/>
    <property type="match status" value="1"/>
</dbReference>
<dbReference type="AlphaFoldDB" id="A0A1I0EW38"/>
<dbReference type="STRING" id="430453.SAMN04487962_11113"/>
<dbReference type="RefSeq" id="WP_091852258.1">
    <property type="nucleotide sequence ID" value="NZ_FOHZ01000011.1"/>
</dbReference>
<dbReference type="OrthoDB" id="516834at2"/>
<gene>
    <name evidence="3" type="ORF">SAMN04487962_11113</name>
</gene>
<dbReference type="Pfam" id="PF05016">
    <property type="entry name" value="ParE_toxin"/>
    <property type="match status" value="1"/>
</dbReference>
<protein>
    <recommendedName>
        <fullName evidence="2">Toxin</fullName>
    </recommendedName>
</protein>
<evidence type="ECO:0000256" key="1">
    <source>
        <dbReference type="ARBA" id="ARBA00022649"/>
    </source>
</evidence>
<accession>A0A1I0EW38</accession>
<dbReference type="Proteomes" id="UP000198762">
    <property type="component" value="Unassembled WGS sequence"/>
</dbReference>
<evidence type="ECO:0000313" key="3">
    <source>
        <dbReference type="EMBL" id="SET49823.1"/>
    </source>
</evidence>
<comment type="similarity">
    <text evidence="2">Belongs to the RelE toxin family.</text>
</comment>
<dbReference type="InterPro" id="IPR007712">
    <property type="entry name" value="RelE/ParE_toxin"/>
</dbReference>
<dbReference type="Gene3D" id="3.30.2310.20">
    <property type="entry name" value="RelE-like"/>
    <property type="match status" value="1"/>
</dbReference>
<proteinExistence type="inferred from homology"/>
<name>A0A1I0EW38_9GAMM</name>
<organism evidence="3 4">
    <name type="scientific">Marinobacter segnicrescens</name>
    <dbReference type="NCBI Taxonomy" id="430453"/>
    <lineage>
        <taxon>Bacteria</taxon>
        <taxon>Pseudomonadati</taxon>
        <taxon>Pseudomonadota</taxon>
        <taxon>Gammaproteobacteria</taxon>
        <taxon>Pseudomonadales</taxon>
        <taxon>Marinobacteraceae</taxon>
        <taxon>Marinobacter</taxon>
    </lineage>
</organism>
<keyword evidence="4" id="KW-1185">Reference proteome</keyword>
<dbReference type="InterPro" id="IPR028344">
    <property type="entry name" value="ParE1/4"/>
</dbReference>
<sequence>MDYVLSRKAEEDVVNIFLQGIEDFGVAQADRYHRKLQESFDFLADNPLAAPERRELTPAVRVQSMGVHLIIYRLEPECGRVLIIRIRHSREDWES</sequence>
<evidence type="ECO:0000256" key="2">
    <source>
        <dbReference type="PIRNR" id="PIRNR029218"/>
    </source>
</evidence>
<evidence type="ECO:0000313" key="4">
    <source>
        <dbReference type="Proteomes" id="UP000198762"/>
    </source>
</evidence>
<dbReference type="EMBL" id="FOHZ01000011">
    <property type="protein sequence ID" value="SET49823.1"/>
    <property type="molecule type" value="Genomic_DNA"/>
</dbReference>
<dbReference type="InterPro" id="IPR035093">
    <property type="entry name" value="RelE/ParE_toxin_dom_sf"/>
</dbReference>
<keyword evidence="1" id="KW-1277">Toxin-antitoxin system</keyword>
<reference evidence="4" key="1">
    <citation type="submission" date="2016-10" db="EMBL/GenBank/DDBJ databases">
        <authorList>
            <person name="Varghese N."/>
            <person name="Submissions S."/>
        </authorList>
    </citation>
    <scope>NUCLEOTIDE SEQUENCE [LARGE SCALE GENOMIC DNA]</scope>
    <source>
        <strain evidence="4">CGMCC 1.6489</strain>
    </source>
</reference>